<dbReference type="GO" id="GO:0046872">
    <property type="term" value="F:metal ion binding"/>
    <property type="evidence" value="ECO:0007669"/>
    <property type="project" value="UniProtKB-KW"/>
</dbReference>
<evidence type="ECO:0000256" key="1">
    <source>
        <dbReference type="ARBA" id="ARBA00001936"/>
    </source>
</evidence>
<evidence type="ECO:0000256" key="3">
    <source>
        <dbReference type="ARBA" id="ARBA00022679"/>
    </source>
</evidence>
<organism evidence="8 9">
    <name type="scientific">Steinernema hermaphroditum</name>
    <dbReference type="NCBI Taxonomy" id="289476"/>
    <lineage>
        <taxon>Eukaryota</taxon>
        <taxon>Metazoa</taxon>
        <taxon>Ecdysozoa</taxon>
        <taxon>Nematoda</taxon>
        <taxon>Chromadorea</taxon>
        <taxon>Rhabditida</taxon>
        <taxon>Tylenchina</taxon>
        <taxon>Panagrolaimomorpha</taxon>
        <taxon>Strongyloidoidea</taxon>
        <taxon>Steinernematidae</taxon>
        <taxon>Steinernema</taxon>
    </lineage>
</organism>
<dbReference type="PANTHER" id="PTHR12271">
    <property type="entry name" value="POLY A POLYMERASE CID PAP -RELATED"/>
    <property type="match status" value="1"/>
</dbReference>
<dbReference type="InterPro" id="IPR054708">
    <property type="entry name" value="MTPAP-like_central"/>
</dbReference>
<evidence type="ECO:0000259" key="7">
    <source>
        <dbReference type="Pfam" id="PF22600"/>
    </source>
</evidence>
<proteinExistence type="predicted"/>
<dbReference type="Pfam" id="PF22600">
    <property type="entry name" value="MTPAP-like_central"/>
    <property type="match status" value="1"/>
</dbReference>
<dbReference type="AlphaFoldDB" id="A0AA39HLN1"/>
<gene>
    <name evidence="8" type="ORF">QR680_018936</name>
</gene>
<protein>
    <recommendedName>
        <fullName evidence="10">PAP-associated domain-containing protein</fullName>
    </recommendedName>
</protein>
<feature type="domain" description="Poly(A) RNA polymerase mitochondrial-like central palm" evidence="7">
    <location>
        <begin position="46"/>
        <end position="190"/>
    </location>
</feature>
<dbReference type="Pfam" id="PF03828">
    <property type="entry name" value="PAP_assoc"/>
    <property type="match status" value="1"/>
</dbReference>
<evidence type="ECO:0000256" key="5">
    <source>
        <dbReference type="ARBA" id="ARBA00022842"/>
    </source>
</evidence>
<dbReference type="SUPFAM" id="SSF81631">
    <property type="entry name" value="PAP/OAS1 substrate-binding domain"/>
    <property type="match status" value="1"/>
</dbReference>
<comment type="caution">
    <text evidence="8">The sequence shown here is derived from an EMBL/GenBank/DDBJ whole genome shotgun (WGS) entry which is preliminary data.</text>
</comment>
<dbReference type="Gene3D" id="1.10.1410.10">
    <property type="match status" value="1"/>
</dbReference>
<comment type="cofactor">
    <cofactor evidence="1">
        <name>Mn(2+)</name>
        <dbReference type="ChEBI" id="CHEBI:29035"/>
    </cofactor>
</comment>
<keyword evidence="4" id="KW-0479">Metal-binding</keyword>
<dbReference type="SUPFAM" id="SSF81301">
    <property type="entry name" value="Nucleotidyltransferase"/>
    <property type="match status" value="1"/>
</dbReference>
<dbReference type="EMBL" id="JAUCMV010000004">
    <property type="protein sequence ID" value="KAK0406993.1"/>
    <property type="molecule type" value="Genomic_DNA"/>
</dbReference>
<dbReference type="InterPro" id="IPR002058">
    <property type="entry name" value="PAP_assoc"/>
</dbReference>
<feature type="domain" description="PAP-associated" evidence="6">
    <location>
        <begin position="284"/>
        <end position="339"/>
    </location>
</feature>
<dbReference type="Gene3D" id="3.30.460.10">
    <property type="entry name" value="Beta Polymerase, domain 2"/>
    <property type="match status" value="1"/>
</dbReference>
<dbReference type="InterPro" id="IPR043519">
    <property type="entry name" value="NT_sf"/>
</dbReference>
<dbReference type="PANTHER" id="PTHR12271:SF117">
    <property type="entry name" value="PAP-ASSOCIATED DOMAIN-CONTAINING PROTEIN"/>
    <property type="match status" value="1"/>
</dbReference>
<dbReference type="GO" id="GO:0031123">
    <property type="term" value="P:RNA 3'-end processing"/>
    <property type="evidence" value="ECO:0007669"/>
    <property type="project" value="TreeGrafter"/>
</dbReference>
<dbReference type="Proteomes" id="UP001175271">
    <property type="component" value="Unassembled WGS sequence"/>
</dbReference>
<sequence>MHSSKSSGVDPFERVYVTAVGAETTDQIFKKVAGYKQRHPEKLAALDEKIRRYVEEHTAPDKELELKETVRQELIKCAKKVFESATLVTMGSTSQMLCEKSGDFDLCLCVSDNNGDFPTNSSAVSEILDDFHVELTVNRPIEMICFSRYIQATVPIIRLALNDMYNDLDVDITCNSTDVFYTNHLVQHYVLFDDRVRPLVMAVKSWGRKVDVLDSQHGKLNSFTLTMMVIHFLQCVVSPPILPNLCALFPSVFQAEKVPLHRFPLYHDHCIPNLKKRLAQNHLSVAELLLGFLIYYADFRFDLHAIYVRLGKRVDREPALERESDAGEMFIEEPYERYNTMRTMRSPFTRIDIQKTFRSSAALMDCDDGDILGLIGIEKE</sequence>
<evidence type="ECO:0000256" key="2">
    <source>
        <dbReference type="ARBA" id="ARBA00001946"/>
    </source>
</evidence>
<evidence type="ECO:0000259" key="6">
    <source>
        <dbReference type="Pfam" id="PF03828"/>
    </source>
</evidence>
<reference evidence="8" key="1">
    <citation type="submission" date="2023-06" db="EMBL/GenBank/DDBJ databases">
        <title>Genomic analysis of the entomopathogenic nematode Steinernema hermaphroditum.</title>
        <authorList>
            <person name="Schwarz E.M."/>
            <person name="Heppert J.K."/>
            <person name="Baniya A."/>
            <person name="Schwartz H.T."/>
            <person name="Tan C.-H."/>
            <person name="Antoshechkin I."/>
            <person name="Sternberg P.W."/>
            <person name="Goodrich-Blair H."/>
            <person name="Dillman A.R."/>
        </authorList>
    </citation>
    <scope>NUCLEOTIDE SEQUENCE</scope>
    <source>
        <strain evidence="8">PS9179</strain>
        <tissue evidence="8">Whole animal</tissue>
    </source>
</reference>
<keyword evidence="9" id="KW-1185">Reference proteome</keyword>
<comment type="cofactor">
    <cofactor evidence="2">
        <name>Mg(2+)</name>
        <dbReference type="ChEBI" id="CHEBI:18420"/>
    </cofactor>
</comment>
<evidence type="ECO:0000313" key="8">
    <source>
        <dbReference type="EMBL" id="KAK0406993.1"/>
    </source>
</evidence>
<evidence type="ECO:0000256" key="4">
    <source>
        <dbReference type="ARBA" id="ARBA00022723"/>
    </source>
</evidence>
<keyword evidence="3" id="KW-0808">Transferase</keyword>
<evidence type="ECO:0008006" key="10">
    <source>
        <dbReference type="Google" id="ProtNLM"/>
    </source>
</evidence>
<accession>A0AA39HLN1</accession>
<name>A0AA39HLN1_9BILA</name>
<dbReference type="GO" id="GO:1990817">
    <property type="term" value="F:poly(A) RNA polymerase activity"/>
    <property type="evidence" value="ECO:0007669"/>
    <property type="project" value="UniProtKB-ARBA"/>
</dbReference>
<keyword evidence="5" id="KW-0460">Magnesium</keyword>
<evidence type="ECO:0000313" key="9">
    <source>
        <dbReference type="Proteomes" id="UP001175271"/>
    </source>
</evidence>